<dbReference type="InterPro" id="IPR011705">
    <property type="entry name" value="BACK"/>
</dbReference>
<accession>A0ABD2IX41</accession>
<dbReference type="SUPFAM" id="SSF49599">
    <property type="entry name" value="TRAF domain-like"/>
    <property type="match status" value="1"/>
</dbReference>
<dbReference type="InterPro" id="IPR011333">
    <property type="entry name" value="SKP1/BTB/POZ_sf"/>
</dbReference>
<dbReference type="SMART" id="SM00225">
    <property type="entry name" value="BTB"/>
    <property type="match status" value="1"/>
</dbReference>
<dbReference type="InterPro" id="IPR000210">
    <property type="entry name" value="BTB/POZ_dom"/>
</dbReference>
<dbReference type="Gene3D" id="2.60.210.10">
    <property type="entry name" value="Apoptosis, Tumor Necrosis Factor Receptor Associated Protein 2, Chain A"/>
    <property type="match status" value="1"/>
</dbReference>
<evidence type="ECO:0000313" key="3">
    <source>
        <dbReference type="Proteomes" id="UP001620626"/>
    </source>
</evidence>
<dbReference type="SUPFAM" id="SSF54695">
    <property type="entry name" value="POZ domain"/>
    <property type="match status" value="1"/>
</dbReference>
<dbReference type="Gene3D" id="1.25.40.420">
    <property type="match status" value="1"/>
</dbReference>
<comment type="caution">
    <text evidence="2">The sequence shown here is derived from an EMBL/GenBank/DDBJ whole genome shotgun (WGS) entry which is preliminary data.</text>
</comment>
<evidence type="ECO:0000313" key="2">
    <source>
        <dbReference type="EMBL" id="KAL3083682.1"/>
    </source>
</evidence>
<dbReference type="InterPro" id="IPR008974">
    <property type="entry name" value="TRAF-like"/>
</dbReference>
<keyword evidence="3" id="KW-1185">Reference proteome</keyword>
<dbReference type="AlphaFoldDB" id="A0ABD2IX41"/>
<dbReference type="Pfam" id="PF00651">
    <property type="entry name" value="BTB"/>
    <property type="match status" value="1"/>
</dbReference>
<dbReference type="SMART" id="SM00875">
    <property type="entry name" value="BACK"/>
    <property type="match status" value="1"/>
</dbReference>
<dbReference type="Proteomes" id="UP001620626">
    <property type="component" value="Unassembled WGS sequence"/>
</dbReference>
<dbReference type="EMBL" id="JBICBT010001095">
    <property type="protein sequence ID" value="KAL3083682.1"/>
    <property type="molecule type" value="Genomic_DNA"/>
</dbReference>
<sequence>MAKLVIDRMKLILSSGEDTDVHFLLLPAHKLILKHASDVFGAMFRFDAKKEKAENVPDVEAAAFKVMLSFIYAGDLSELNGDNAMAVLYAAKKYNIPGLADQCLDVPISNLRNVFFAYAQTRLFDLEDFVQRCLAFIDKNSNDLLKSEKFLQIDQKLLCEILGRDELQIIEEISVWKAGIECSAENLRQMLGLALFKIRFPLVKKMEFSEKIDSNLCCVCSATFRIVSQKKGVDNNLDNSTGTLCDRLINKKKSWLGFNNFISYAELLDPRKGFYNRKEDKVKLAIDVTVK</sequence>
<gene>
    <name evidence="2" type="ORF">niasHT_036810</name>
</gene>
<reference evidence="2 3" key="1">
    <citation type="submission" date="2024-10" db="EMBL/GenBank/DDBJ databases">
        <authorList>
            <person name="Kim D."/>
        </authorList>
    </citation>
    <scope>NUCLEOTIDE SEQUENCE [LARGE SCALE GENOMIC DNA]</scope>
    <source>
        <strain evidence="2">BH-2024</strain>
    </source>
</reference>
<dbReference type="PROSITE" id="PS50097">
    <property type="entry name" value="BTB"/>
    <property type="match status" value="1"/>
</dbReference>
<organism evidence="2 3">
    <name type="scientific">Heterodera trifolii</name>
    <dbReference type="NCBI Taxonomy" id="157864"/>
    <lineage>
        <taxon>Eukaryota</taxon>
        <taxon>Metazoa</taxon>
        <taxon>Ecdysozoa</taxon>
        <taxon>Nematoda</taxon>
        <taxon>Chromadorea</taxon>
        <taxon>Rhabditida</taxon>
        <taxon>Tylenchina</taxon>
        <taxon>Tylenchomorpha</taxon>
        <taxon>Tylenchoidea</taxon>
        <taxon>Heteroderidae</taxon>
        <taxon>Heteroderinae</taxon>
        <taxon>Heterodera</taxon>
    </lineage>
</organism>
<dbReference type="Gene3D" id="3.30.710.10">
    <property type="entry name" value="Potassium Channel Kv1.1, Chain A"/>
    <property type="match status" value="1"/>
</dbReference>
<name>A0ABD2IX41_9BILA</name>
<protein>
    <recommendedName>
        <fullName evidence="1">BTB domain-containing protein</fullName>
    </recommendedName>
</protein>
<dbReference type="Pfam" id="PF07707">
    <property type="entry name" value="BACK"/>
    <property type="match status" value="1"/>
</dbReference>
<proteinExistence type="predicted"/>
<dbReference type="PANTHER" id="PTHR45774">
    <property type="entry name" value="BTB/POZ DOMAIN-CONTAINING"/>
    <property type="match status" value="1"/>
</dbReference>
<dbReference type="PANTHER" id="PTHR45774:SF3">
    <property type="entry name" value="BTB (POZ) DOMAIN-CONTAINING 2B-RELATED"/>
    <property type="match status" value="1"/>
</dbReference>
<evidence type="ECO:0000259" key="1">
    <source>
        <dbReference type="PROSITE" id="PS50097"/>
    </source>
</evidence>
<feature type="domain" description="BTB" evidence="1">
    <location>
        <begin position="26"/>
        <end position="80"/>
    </location>
</feature>